<evidence type="ECO:0000256" key="3">
    <source>
        <dbReference type="RuleBase" id="RU000363"/>
    </source>
</evidence>
<name>A0AAE3D3J5_9HYPH</name>
<keyword evidence="2" id="KW-0560">Oxidoreductase</keyword>
<proteinExistence type="inferred from homology"/>
<dbReference type="InterPro" id="IPR036291">
    <property type="entry name" value="NAD(P)-bd_dom_sf"/>
</dbReference>
<keyword evidence="5" id="KW-1185">Reference proteome</keyword>
<gene>
    <name evidence="4" type="ORF">K1W69_21215</name>
</gene>
<dbReference type="PRINTS" id="PR00081">
    <property type="entry name" value="GDHRDH"/>
</dbReference>
<dbReference type="Proteomes" id="UP001196509">
    <property type="component" value="Unassembled WGS sequence"/>
</dbReference>
<organism evidence="4 5">
    <name type="scientific">Flavimaribacter sediminis</name>
    <dbReference type="NCBI Taxonomy" id="2865987"/>
    <lineage>
        <taxon>Bacteria</taxon>
        <taxon>Pseudomonadati</taxon>
        <taxon>Pseudomonadota</taxon>
        <taxon>Alphaproteobacteria</taxon>
        <taxon>Hyphomicrobiales</taxon>
        <taxon>Rhizobiaceae</taxon>
        <taxon>Flavimaribacter</taxon>
    </lineage>
</organism>
<evidence type="ECO:0000313" key="4">
    <source>
        <dbReference type="EMBL" id="MBW8639728.1"/>
    </source>
</evidence>
<comment type="similarity">
    <text evidence="1 3">Belongs to the short-chain dehydrogenases/reductases (SDR) family.</text>
</comment>
<comment type="caution">
    <text evidence="4">The sequence shown here is derived from an EMBL/GenBank/DDBJ whole genome shotgun (WGS) entry which is preliminary data.</text>
</comment>
<dbReference type="GO" id="GO:0016491">
    <property type="term" value="F:oxidoreductase activity"/>
    <property type="evidence" value="ECO:0007669"/>
    <property type="project" value="UniProtKB-KW"/>
</dbReference>
<sequence>MKNTALITGASSGIGEEMARLHASRGGDLVLVARRTDKLNVLKEELESRHGAQVLVLAEDLNDEDAPQRIFDKVTAENIDLSFLINNAGFGHRGKFHELDWEDNRSMIQVNVVALAALTRLFLPGFVARNSGRILNVASTAALTPGPLQATYFATKAFVMYLGNAIAEEISDTSVTVTTLLPGATASEFAKTAGMDKTSLFNQTTPAADVALTGYEAMLRGELNVFAGVTRKRQIMMWIAPLLPKRYVLKSVREMQEAQTA</sequence>
<dbReference type="SUPFAM" id="SSF51735">
    <property type="entry name" value="NAD(P)-binding Rossmann-fold domains"/>
    <property type="match status" value="1"/>
</dbReference>
<accession>A0AAE3D3J5</accession>
<evidence type="ECO:0000313" key="5">
    <source>
        <dbReference type="Proteomes" id="UP001196509"/>
    </source>
</evidence>
<dbReference type="Pfam" id="PF00106">
    <property type="entry name" value="adh_short"/>
    <property type="match status" value="1"/>
</dbReference>
<dbReference type="PANTHER" id="PTHR42901:SF1">
    <property type="entry name" value="ALCOHOL DEHYDROGENASE"/>
    <property type="match status" value="1"/>
</dbReference>
<dbReference type="InterPro" id="IPR002347">
    <property type="entry name" value="SDR_fam"/>
</dbReference>
<dbReference type="EMBL" id="JAICBX010000004">
    <property type="protein sequence ID" value="MBW8639728.1"/>
    <property type="molecule type" value="Genomic_DNA"/>
</dbReference>
<dbReference type="PANTHER" id="PTHR42901">
    <property type="entry name" value="ALCOHOL DEHYDROGENASE"/>
    <property type="match status" value="1"/>
</dbReference>
<protein>
    <submittedName>
        <fullName evidence="4">SDR family oxidoreductase</fullName>
    </submittedName>
</protein>
<reference evidence="4" key="1">
    <citation type="submission" date="2021-08" db="EMBL/GenBank/DDBJ databases">
        <title>Hoeflea bacterium WL0058 sp. nov., isolated from the sediment.</title>
        <authorList>
            <person name="Wang L."/>
            <person name="Zhang D."/>
        </authorList>
    </citation>
    <scope>NUCLEOTIDE SEQUENCE</scope>
    <source>
        <strain evidence="4">WL0058</strain>
    </source>
</reference>
<dbReference type="RefSeq" id="WP_220230437.1">
    <property type="nucleotide sequence ID" value="NZ_JAICBX010000004.1"/>
</dbReference>
<dbReference type="Gene3D" id="3.40.50.720">
    <property type="entry name" value="NAD(P)-binding Rossmann-like Domain"/>
    <property type="match status" value="1"/>
</dbReference>
<dbReference type="AlphaFoldDB" id="A0AAE3D3J5"/>
<dbReference type="PRINTS" id="PR00080">
    <property type="entry name" value="SDRFAMILY"/>
</dbReference>
<dbReference type="PIRSF" id="PIRSF000126">
    <property type="entry name" value="11-beta-HSD1"/>
    <property type="match status" value="1"/>
</dbReference>
<evidence type="ECO:0000256" key="1">
    <source>
        <dbReference type="ARBA" id="ARBA00006484"/>
    </source>
</evidence>
<evidence type="ECO:0000256" key="2">
    <source>
        <dbReference type="ARBA" id="ARBA00023002"/>
    </source>
</evidence>